<feature type="transmembrane region" description="Helical" evidence="6">
    <location>
        <begin position="320"/>
        <end position="340"/>
    </location>
</feature>
<gene>
    <name evidence="9" type="ORF">DGAL_LOCUS3235</name>
</gene>
<dbReference type="AlphaFoldDB" id="A0A8J2RJQ2"/>
<evidence type="ECO:0000256" key="7">
    <source>
        <dbReference type="SAM" id="SignalP"/>
    </source>
</evidence>
<evidence type="ECO:0000256" key="3">
    <source>
        <dbReference type="ARBA" id="ARBA00022989"/>
    </source>
</evidence>
<evidence type="ECO:0000313" key="9">
    <source>
        <dbReference type="EMBL" id="CAH0100946.1"/>
    </source>
</evidence>
<protein>
    <recommendedName>
        <fullName evidence="8">G-protein coupled receptors family 2 profile 2 domain-containing protein</fullName>
    </recommendedName>
</protein>
<reference evidence="9" key="1">
    <citation type="submission" date="2021-11" db="EMBL/GenBank/DDBJ databases">
        <authorList>
            <person name="Schell T."/>
        </authorList>
    </citation>
    <scope>NUCLEOTIDE SEQUENCE</scope>
    <source>
        <strain evidence="9">M5</strain>
    </source>
</reference>
<dbReference type="InterPro" id="IPR017981">
    <property type="entry name" value="GPCR_2-like_7TM"/>
</dbReference>
<dbReference type="Proteomes" id="UP000789390">
    <property type="component" value="Unassembled WGS sequence"/>
</dbReference>
<evidence type="ECO:0000313" key="10">
    <source>
        <dbReference type="Proteomes" id="UP000789390"/>
    </source>
</evidence>
<dbReference type="OrthoDB" id="6082634at2759"/>
<feature type="compositionally biased region" description="Basic and acidic residues" evidence="5">
    <location>
        <begin position="566"/>
        <end position="585"/>
    </location>
</feature>
<dbReference type="PANTHER" id="PTHR46953:SF1">
    <property type="entry name" value="G-PROTEIN COUPLED RECEPTOR MTH-LIKE 1-RELATED"/>
    <property type="match status" value="1"/>
</dbReference>
<dbReference type="InterPro" id="IPR052808">
    <property type="entry name" value="GPCR_Mth-like"/>
</dbReference>
<evidence type="ECO:0000256" key="5">
    <source>
        <dbReference type="SAM" id="MobiDB-lite"/>
    </source>
</evidence>
<keyword evidence="2 6" id="KW-0812">Transmembrane</keyword>
<proteinExistence type="predicted"/>
<evidence type="ECO:0000256" key="2">
    <source>
        <dbReference type="ARBA" id="ARBA00022692"/>
    </source>
</evidence>
<feature type="compositionally biased region" description="Polar residues" evidence="5">
    <location>
        <begin position="550"/>
        <end position="559"/>
    </location>
</feature>
<sequence length="585" mass="66862">MGLLSCATIVVITVLLELSVGDKVIPKKCCPGNQVLDAELHKCVDIPAVFKTYQEESQVIEPIFQCSNGWEFLKTENQTDDGAIVEPRFNQILQINQYCVHSVVINADDVRNETVIAFCRAPLLQVQKCCPFGQSVKRHSIGECIPNDRVFNASKIVTPSGWPFQVVDNSSLICEYDYNIYVPKMFVDNRFEVNASGHFVVKRAMYKVLRHSNNYCVDTAVDDEGKEEDIAMICLPWKMNLLRFILWGVYSYLHFISAFFLILTLIVYAIFPPLRDNIQGYSMMCFLICMIVVQLEYGVLLSLPKEPHTWCFSKTIASNYFRYASSTWITVMGFNIWNQLNRGPRPLNRRDLFIRFTWFSIYAWGLPLALQMAVVIYRDSLGPPVRLCWFGNPIIKHLLSTPNVILVTANLIFFIPSALKVYGSLRFLKTSVSPVALNKLEKQRITTIFRFFLLMQFYTIPRIVHEIVDSDNASPELLIFSVSLYLMIGPAMFYFFVCKSEVYKMIRERFAKIKESASRVTSSSKISSGPAKFWRSQSYKTSSDEAPANEISNPPSSNIEAIKYQQKGEDRGEDNSAYQGEDHSV</sequence>
<dbReference type="GO" id="GO:0016020">
    <property type="term" value="C:membrane"/>
    <property type="evidence" value="ECO:0007669"/>
    <property type="project" value="UniProtKB-SubCell"/>
</dbReference>
<evidence type="ECO:0000256" key="4">
    <source>
        <dbReference type="ARBA" id="ARBA00023136"/>
    </source>
</evidence>
<feature type="signal peptide" evidence="7">
    <location>
        <begin position="1"/>
        <end position="21"/>
    </location>
</feature>
<evidence type="ECO:0000256" key="6">
    <source>
        <dbReference type="SAM" id="Phobius"/>
    </source>
</evidence>
<name>A0A8J2RJQ2_9CRUS</name>
<comment type="subcellular location">
    <subcellularLocation>
        <location evidence="1">Membrane</location>
        <topology evidence="1">Multi-pass membrane protein</topology>
    </subcellularLocation>
</comment>
<feature type="transmembrane region" description="Helical" evidence="6">
    <location>
        <begin position="352"/>
        <end position="377"/>
    </location>
</feature>
<accession>A0A8J2RJQ2</accession>
<feature type="transmembrane region" description="Helical" evidence="6">
    <location>
        <begin position="447"/>
        <end position="465"/>
    </location>
</feature>
<dbReference type="Gene3D" id="1.20.1070.10">
    <property type="entry name" value="Rhodopsin 7-helix transmembrane proteins"/>
    <property type="match status" value="1"/>
</dbReference>
<evidence type="ECO:0000256" key="1">
    <source>
        <dbReference type="ARBA" id="ARBA00004141"/>
    </source>
</evidence>
<feature type="chain" id="PRO_5035240374" description="G-protein coupled receptors family 2 profile 2 domain-containing protein" evidence="7">
    <location>
        <begin position="22"/>
        <end position="585"/>
    </location>
</feature>
<dbReference type="PANTHER" id="PTHR46953">
    <property type="entry name" value="G-PROTEIN COUPLED RECEPTOR MTH-LIKE 1-RELATED"/>
    <property type="match status" value="1"/>
</dbReference>
<feature type="domain" description="G-protein coupled receptors family 2 profile 2" evidence="8">
    <location>
        <begin position="246"/>
        <end position="500"/>
    </location>
</feature>
<dbReference type="GO" id="GO:0004930">
    <property type="term" value="F:G protein-coupled receptor activity"/>
    <property type="evidence" value="ECO:0007669"/>
    <property type="project" value="InterPro"/>
</dbReference>
<keyword evidence="3 6" id="KW-1133">Transmembrane helix</keyword>
<feature type="region of interest" description="Disordered" evidence="5">
    <location>
        <begin position="523"/>
        <end position="585"/>
    </location>
</feature>
<dbReference type="EMBL" id="CAKKLH010000046">
    <property type="protein sequence ID" value="CAH0100946.1"/>
    <property type="molecule type" value="Genomic_DNA"/>
</dbReference>
<feature type="transmembrane region" description="Helical" evidence="6">
    <location>
        <begin position="397"/>
        <end position="419"/>
    </location>
</feature>
<keyword evidence="7" id="KW-0732">Signal</keyword>
<comment type="caution">
    <text evidence="9">The sequence shown here is derived from an EMBL/GenBank/DDBJ whole genome shotgun (WGS) entry which is preliminary data.</text>
</comment>
<keyword evidence="10" id="KW-1185">Reference proteome</keyword>
<dbReference type="PROSITE" id="PS50261">
    <property type="entry name" value="G_PROTEIN_RECEP_F2_4"/>
    <property type="match status" value="1"/>
</dbReference>
<evidence type="ECO:0000259" key="8">
    <source>
        <dbReference type="PROSITE" id="PS50261"/>
    </source>
</evidence>
<feature type="transmembrane region" description="Helical" evidence="6">
    <location>
        <begin position="283"/>
        <end position="300"/>
    </location>
</feature>
<feature type="transmembrane region" description="Helical" evidence="6">
    <location>
        <begin position="477"/>
        <end position="497"/>
    </location>
</feature>
<dbReference type="GO" id="GO:0007166">
    <property type="term" value="P:cell surface receptor signaling pathway"/>
    <property type="evidence" value="ECO:0007669"/>
    <property type="project" value="InterPro"/>
</dbReference>
<feature type="transmembrane region" description="Helical" evidence="6">
    <location>
        <begin position="244"/>
        <end position="271"/>
    </location>
</feature>
<keyword evidence="4 6" id="KW-0472">Membrane</keyword>
<organism evidence="9 10">
    <name type="scientific">Daphnia galeata</name>
    <dbReference type="NCBI Taxonomy" id="27404"/>
    <lineage>
        <taxon>Eukaryota</taxon>
        <taxon>Metazoa</taxon>
        <taxon>Ecdysozoa</taxon>
        <taxon>Arthropoda</taxon>
        <taxon>Crustacea</taxon>
        <taxon>Branchiopoda</taxon>
        <taxon>Diplostraca</taxon>
        <taxon>Cladocera</taxon>
        <taxon>Anomopoda</taxon>
        <taxon>Daphniidae</taxon>
        <taxon>Daphnia</taxon>
    </lineage>
</organism>